<dbReference type="InterPro" id="IPR029787">
    <property type="entry name" value="Nucleotide_cyclase"/>
</dbReference>
<organism evidence="2 3">
    <name type="scientific">Dyadobacter frigoris</name>
    <dbReference type="NCBI Taxonomy" id="2576211"/>
    <lineage>
        <taxon>Bacteria</taxon>
        <taxon>Pseudomonadati</taxon>
        <taxon>Bacteroidota</taxon>
        <taxon>Cytophagia</taxon>
        <taxon>Cytophagales</taxon>
        <taxon>Spirosomataceae</taxon>
        <taxon>Dyadobacter</taxon>
    </lineage>
</organism>
<dbReference type="OrthoDB" id="9768499at2"/>
<feature type="domain" description="Guanylate cyclase" evidence="1">
    <location>
        <begin position="1"/>
        <end position="30"/>
    </location>
</feature>
<dbReference type="GO" id="GO:0035556">
    <property type="term" value="P:intracellular signal transduction"/>
    <property type="evidence" value="ECO:0007669"/>
    <property type="project" value="InterPro"/>
</dbReference>
<dbReference type="GO" id="GO:0004016">
    <property type="term" value="F:adenylate cyclase activity"/>
    <property type="evidence" value="ECO:0007669"/>
    <property type="project" value="UniProtKB-ARBA"/>
</dbReference>
<evidence type="ECO:0000313" key="3">
    <source>
        <dbReference type="Proteomes" id="UP000304900"/>
    </source>
</evidence>
<sequence length="82" mass="9024">MGIVVAVEIGEIKRDIAYHGDTLNTAARIQSVCNDYNKKLLASEHLICHISIQHSFTTEMLGTIHLKGKVIPINIVSIGQIQ</sequence>
<dbReference type="SUPFAM" id="SSF55073">
    <property type="entry name" value="Nucleotide cyclase"/>
    <property type="match status" value="1"/>
</dbReference>
<reference evidence="2 3" key="1">
    <citation type="submission" date="2019-05" db="EMBL/GenBank/DDBJ databases">
        <title>Dyadobacter AR-3-8 sp. nov., isolated from arctic soil.</title>
        <authorList>
            <person name="Chaudhary D.K."/>
        </authorList>
    </citation>
    <scope>NUCLEOTIDE SEQUENCE [LARGE SCALE GENOMIC DNA]</scope>
    <source>
        <strain evidence="2 3">AR-3-8</strain>
    </source>
</reference>
<dbReference type="PROSITE" id="PS50125">
    <property type="entry name" value="GUANYLATE_CYCLASE_2"/>
    <property type="match status" value="1"/>
</dbReference>
<gene>
    <name evidence="2" type="ORF">FDK13_11110</name>
</gene>
<name>A0A4U6D854_9BACT</name>
<dbReference type="GO" id="GO:0009190">
    <property type="term" value="P:cyclic nucleotide biosynthetic process"/>
    <property type="evidence" value="ECO:0007669"/>
    <property type="project" value="InterPro"/>
</dbReference>
<accession>A0A4U6D854</accession>
<comment type="caution">
    <text evidence="2">The sequence shown here is derived from an EMBL/GenBank/DDBJ whole genome shotgun (WGS) entry which is preliminary data.</text>
</comment>
<keyword evidence="3" id="KW-1185">Reference proteome</keyword>
<dbReference type="EMBL" id="SZVO01000004">
    <property type="protein sequence ID" value="TKT92501.1"/>
    <property type="molecule type" value="Genomic_DNA"/>
</dbReference>
<protein>
    <recommendedName>
        <fullName evidence="1">Guanylate cyclase domain-containing protein</fullName>
    </recommendedName>
</protein>
<proteinExistence type="predicted"/>
<dbReference type="Gene3D" id="3.30.70.1230">
    <property type="entry name" value="Nucleotide cyclase"/>
    <property type="match status" value="1"/>
</dbReference>
<dbReference type="AlphaFoldDB" id="A0A4U6D854"/>
<dbReference type="InterPro" id="IPR001054">
    <property type="entry name" value="A/G_cyclase"/>
</dbReference>
<evidence type="ECO:0000313" key="2">
    <source>
        <dbReference type="EMBL" id="TKT92501.1"/>
    </source>
</evidence>
<dbReference type="Pfam" id="PF00211">
    <property type="entry name" value="Guanylate_cyc"/>
    <property type="match status" value="1"/>
</dbReference>
<evidence type="ECO:0000259" key="1">
    <source>
        <dbReference type="PROSITE" id="PS50125"/>
    </source>
</evidence>
<dbReference type="Proteomes" id="UP000304900">
    <property type="component" value="Unassembled WGS sequence"/>
</dbReference>
<dbReference type="RefSeq" id="WP_137340046.1">
    <property type="nucleotide sequence ID" value="NZ_BSQH01000014.1"/>
</dbReference>